<dbReference type="InterPro" id="IPR011009">
    <property type="entry name" value="Kinase-like_dom_sf"/>
</dbReference>
<keyword evidence="2" id="KW-0808">Transferase</keyword>
<evidence type="ECO:0000256" key="1">
    <source>
        <dbReference type="ARBA" id="ARBA00022527"/>
    </source>
</evidence>
<dbReference type="SMART" id="SM00220">
    <property type="entry name" value="S_TKc"/>
    <property type="match status" value="1"/>
</dbReference>
<dbReference type="PANTHER" id="PTHR45646:SF11">
    <property type="entry name" value="SERINE_THREONINE-PROTEIN KINASE DOA"/>
    <property type="match status" value="1"/>
</dbReference>
<dbReference type="Pfam" id="PF00069">
    <property type="entry name" value="Pkinase"/>
    <property type="match status" value="1"/>
</dbReference>
<evidence type="ECO:0000256" key="5">
    <source>
        <dbReference type="ARBA" id="ARBA00022840"/>
    </source>
</evidence>
<evidence type="ECO:0000259" key="7">
    <source>
        <dbReference type="PROSITE" id="PS50011"/>
    </source>
</evidence>
<evidence type="ECO:0000256" key="3">
    <source>
        <dbReference type="ARBA" id="ARBA00022741"/>
    </source>
</evidence>
<dbReference type="InterPro" id="IPR051175">
    <property type="entry name" value="CLK_kinases"/>
</dbReference>
<dbReference type="GO" id="GO:0005524">
    <property type="term" value="F:ATP binding"/>
    <property type="evidence" value="ECO:0007669"/>
    <property type="project" value="UniProtKB-UniRule"/>
</dbReference>
<keyword evidence="1" id="KW-0723">Serine/threonine-protein kinase</keyword>
<comment type="caution">
    <text evidence="8">The sequence shown here is derived from an EMBL/GenBank/DDBJ whole genome shotgun (WGS) entry which is preliminary data.</text>
</comment>
<dbReference type="PROSITE" id="PS00107">
    <property type="entry name" value="PROTEIN_KINASE_ATP"/>
    <property type="match status" value="1"/>
</dbReference>
<proteinExistence type="predicted"/>
<keyword evidence="4 8" id="KW-0418">Kinase</keyword>
<dbReference type="GO" id="GO:0005634">
    <property type="term" value="C:nucleus"/>
    <property type="evidence" value="ECO:0007669"/>
    <property type="project" value="TreeGrafter"/>
</dbReference>
<sequence>MSTPSSTAGGSPKSASTMFAKDLRDYQSNGLRLELAPFGLDKIYDYEAGGHYPVYFGDFLGTDYRYRVIHKLGSGGFANVWLCCDTAAEGLKYVAVKALMADMSTDDCPELRMAAKLKENYKDLCREVVKAVDLLHSNGICHGDLTPNNILQHIISLDGRPEDEVLRILGQPVRNPATSNEEPGHNLHTAPQYLVYPIRWEDVSITTVLPKPCLIDLGESYTPTQPPSDLGIPGPYRAPELMLDKTTGGFGADLWALGYTLFEMRTGERLFNLFDDGDNEYLEAVVEMLSPLLELWEKRKEWEVIADLLGKLLVFDPTRRISAREVLEHAWFRL</sequence>
<evidence type="ECO:0000313" key="8">
    <source>
        <dbReference type="EMBL" id="KAK0636057.1"/>
    </source>
</evidence>
<reference evidence="8" key="1">
    <citation type="submission" date="2023-06" db="EMBL/GenBank/DDBJ databases">
        <title>Genome-scale phylogeny and comparative genomics of the fungal order Sordariales.</title>
        <authorList>
            <consortium name="Lawrence Berkeley National Laboratory"/>
            <person name="Hensen N."/>
            <person name="Bonometti L."/>
            <person name="Westerberg I."/>
            <person name="Brannstrom I.O."/>
            <person name="Guillou S."/>
            <person name="Cros-Aarteil S."/>
            <person name="Calhoun S."/>
            <person name="Haridas S."/>
            <person name="Kuo A."/>
            <person name="Mondo S."/>
            <person name="Pangilinan J."/>
            <person name="Riley R."/>
            <person name="LaButti K."/>
            <person name="Andreopoulos B."/>
            <person name="Lipzen A."/>
            <person name="Chen C."/>
            <person name="Yanf M."/>
            <person name="Daum C."/>
            <person name="Ng V."/>
            <person name="Clum A."/>
            <person name="Steindorff A."/>
            <person name="Ohm R."/>
            <person name="Martin F."/>
            <person name="Silar P."/>
            <person name="Natvig D."/>
            <person name="Lalanne C."/>
            <person name="Gautier V."/>
            <person name="Ament-velasquez S.L."/>
            <person name="Kruys A."/>
            <person name="Hutchinson M.I."/>
            <person name="Powell A.J."/>
            <person name="Barry K."/>
            <person name="Miller A.N."/>
            <person name="Grigoriev I.V."/>
            <person name="Debuchy R."/>
            <person name="Gladieux P."/>
            <person name="Thoren M.H."/>
            <person name="Johannesson H."/>
        </authorList>
    </citation>
    <scope>NUCLEOTIDE SEQUENCE</scope>
    <source>
        <strain evidence="8">SMH3391-2</strain>
    </source>
</reference>
<name>A0AA39XMN0_9PEZI</name>
<evidence type="ECO:0000256" key="6">
    <source>
        <dbReference type="PROSITE-ProRule" id="PRU10141"/>
    </source>
</evidence>
<dbReference type="InterPro" id="IPR000719">
    <property type="entry name" value="Prot_kinase_dom"/>
</dbReference>
<dbReference type="AlphaFoldDB" id="A0AA39XMN0"/>
<evidence type="ECO:0000256" key="4">
    <source>
        <dbReference type="ARBA" id="ARBA00022777"/>
    </source>
</evidence>
<evidence type="ECO:0000313" key="9">
    <source>
        <dbReference type="Proteomes" id="UP001174934"/>
    </source>
</evidence>
<dbReference type="PANTHER" id="PTHR45646">
    <property type="entry name" value="SERINE/THREONINE-PROTEIN KINASE DOA-RELATED"/>
    <property type="match status" value="1"/>
</dbReference>
<organism evidence="8 9">
    <name type="scientific">Bombardia bombarda</name>
    <dbReference type="NCBI Taxonomy" id="252184"/>
    <lineage>
        <taxon>Eukaryota</taxon>
        <taxon>Fungi</taxon>
        <taxon>Dikarya</taxon>
        <taxon>Ascomycota</taxon>
        <taxon>Pezizomycotina</taxon>
        <taxon>Sordariomycetes</taxon>
        <taxon>Sordariomycetidae</taxon>
        <taxon>Sordariales</taxon>
        <taxon>Lasiosphaeriaceae</taxon>
        <taxon>Bombardia</taxon>
    </lineage>
</organism>
<keyword evidence="3 6" id="KW-0547">Nucleotide-binding</keyword>
<accession>A0AA39XMN0</accession>
<dbReference type="EMBL" id="JAULSR010000001">
    <property type="protein sequence ID" value="KAK0636057.1"/>
    <property type="molecule type" value="Genomic_DNA"/>
</dbReference>
<evidence type="ECO:0000256" key="2">
    <source>
        <dbReference type="ARBA" id="ARBA00022679"/>
    </source>
</evidence>
<feature type="domain" description="Protein kinase" evidence="7">
    <location>
        <begin position="66"/>
        <end position="332"/>
    </location>
</feature>
<dbReference type="InterPro" id="IPR017441">
    <property type="entry name" value="Protein_kinase_ATP_BS"/>
</dbReference>
<dbReference type="Gene3D" id="1.10.510.10">
    <property type="entry name" value="Transferase(Phosphotransferase) domain 1"/>
    <property type="match status" value="1"/>
</dbReference>
<keyword evidence="5 6" id="KW-0067">ATP-binding</keyword>
<dbReference type="PROSITE" id="PS50011">
    <property type="entry name" value="PROTEIN_KINASE_DOM"/>
    <property type="match status" value="1"/>
</dbReference>
<dbReference type="SUPFAM" id="SSF56112">
    <property type="entry name" value="Protein kinase-like (PK-like)"/>
    <property type="match status" value="1"/>
</dbReference>
<dbReference type="Gene3D" id="3.30.200.20">
    <property type="entry name" value="Phosphorylase Kinase, domain 1"/>
    <property type="match status" value="1"/>
</dbReference>
<keyword evidence="9" id="KW-1185">Reference proteome</keyword>
<feature type="binding site" evidence="6">
    <location>
        <position position="97"/>
    </location>
    <ligand>
        <name>ATP</name>
        <dbReference type="ChEBI" id="CHEBI:30616"/>
    </ligand>
</feature>
<dbReference type="Proteomes" id="UP001174934">
    <property type="component" value="Unassembled WGS sequence"/>
</dbReference>
<gene>
    <name evidence="8" type="ORF">B0T17DRAFT_625335</name>
</gene>
<dbReference type="GO" id="GO:0004674">
    <property type="term" value="F:protein serine/threonine kinase activity"/>
    <property type="evidence" value="ECO:0007669"/>
    <property type="project" value="UniProtKB-KW"/>
</dbReference>
<protein>
    <submittedName>
        <fullName evidence="8">Kinase-like domain-containing protein</fullName>
    </submittedName>
</protein>